<dbReference type="OrthoDB" id="1257168at2"/>
<reference evidence="2 3" key="1">
    <citation type="submission" date="2019-03" db="EMBL/GenBank/DDBJ databases">
        <title>Genomic Encyclopedia of Type Strains, Phase IV (KMG-IV): sequencing the most valuable type-strain genomes for metagenomic binning, comparative biology and taxonomic classification.</title>
        <authorList>
            <person name="Goeker M."/>
        </authorList>
    </citation>
    <scope>NUCLEOTIDE SEQUENCE [LARGE SCALE GENOMIC DNA]</scope>
    <source>
        <strain evidence="2 3">DSM 45361</strain>
    </source>
</reference>
<evidence type="ECO:0000313" key="3">
    <source>
        <dbReference type="Proteomes" id="UP000295444"/>
    </source>
</evidence>
<evidence type="ECO:0000256" key="1">
    <source>
        <dbReference type="SAM" id="Phobius"/>
    </source>
</evidence>
<organism evidence="2 3">
    <name type="scientific">Labedaea rhizosphaerae</name>
    <dbReference type="NCBI Taxonomy" id="598644"/>
    <lineage>
        <taxon>Bacteria</taxon>
        <taxon>Bacillati</taxon>
        <taxon>Actinomycetota</taxon>
        <taxon>Actinomycetes</taxon>
        <taxon>Pseudonocardiales</taxon>
        <taxon>Pseudonocardiaceae</taxon>
        <taxon>Labedaea</taxon>
    </lineage>
</organism>
<feature type="transmembrane region" description="Helical" evidence="1">
    <location>
        <begin position="12"/>
        <end position="36"/>
    </location>
</feature>
<proteinExistence type="predicted"/>
<dbReference type="EMBL" id="SNXZ01000004">
    <property type="protein sequence ID" value="TDP96349.1"/>
    <property type="molecule type" value="Genomic_DNA"/>
</dbReference>
<protein>
    <submittedName>
        <fullName evidence="2">Uncharacterized protein</fullName>
    </submittedName>
</protein>
<sequence length="297" mass="31736">MADAKPVSPQRLRALLASATVLPWWWVTALVVVAVGSTVDISMPAKGATSWHIAVGPTTLVAIGLIWLPSAIRLLALAGGSVKAGGWEASSTGLMQAPEQLIEDLTELRTTAEPPPGERGTVQGDVDRIAARYLPPEQTLTPEVVNRLAREYEAIRRRMRGGDKRTAAMNRLVNEVRIRAAAAPETARAMAPALLRSSADGDRIVGLALVQGTPAASVHEDVLRIVGTAASAFEQYHALRALDKMLPVLDADERARTKAVLEREKTDPRGIGVMKDAPIASWIDHLLVVLSDPAAGR</sequence>
<feature type="transmembrane region" description="Helical" evidence="1">
    <location>
        <begin position="48"/>
        <end position="68"/>
    </location>
</feature>
<dbReference type="Proteomes" id="UP000295444">
    <property type="component" value="Unassembled WGS sequence"/>
</dbReference>
<keyword evidence="1" id="KW-0472">Membrane</keyword>
<keyword evidence="3" id="KW-1185">Reference proteome</keyword>
<keyword evidence="1" id="KW-1133">Transmembrane helix</keyword>
<gene>
    <name evidence="2" type="ORF">EV186_104334</name>
</gene>
<dbReference type="AlphaFoldDB" id="A0A4R6S8P8"/>
<comment type="caution">
    <text evidence="2">The sequence shown here is derived from an EMBL/GenBank/DDBJ whole genome shotgun (WGS) entry which is preliminary data.</text>
</comment>
<dbReference type="RefSeq" id="WP_133851712.1">
    <property type="nucleotide sequence ID" value="NZ_SNXZ01000004.1"/>
</dbReference>
<keyword evidence="1" id="KW-0812">Transmembrane</keyword>
<evidence type="ECO:0000313" key="2">
    <source>
        <dbReference type="EMBL" id="TDP96349.1"/>
    </source>
</evidence>
<accession>A0A4R6S8P8</accession>
<name>A0A4R6S8P8_LABRH</name>